<dbReference type="Proteomes" id="UP000230233">
    <property type="component" value="Chromosome I"/>
</dbReference>
<accession>A0A2G5VUY1</accession>
<evidence type="ECO:0000313" key="2">
    <source>
        <dbReference type="Proteomes" id="UP000230233"/>
    </source>
</evidence>
<dbReference type="EMBL" id="PDUG01000001">
    <property type="protein sequence ID" value="PIC55605.1"/>
    <property type="molecule type" value="Genomic_DNA"/>
</dbReference>
<name>A0A2G5VUY1_9PELO</name>
<keyword evidence="2" id="KW-1185">Reference proteome</keyword>
<evidence type="ECO:0000313" key="1">
    <source>
        <dbReference type="EMBL" id="PIC55605.1"/>
    </source>
</evidence>
<sequence length="117" mass="13121">MENQISTILQTTMERLSVCVSDNSKMNRSVICVLLLVSLVSAQVFDLDGQLAALEQQDGALLIEPQVKRSPSAKWMRFGKRSPSAKWMRFGKRSPSAKWMRFGKRSGAEAVAPEQDY</sequence>
<dbReference type="STRING" id="1611254.A0A2G5VUY1"/>
<proteinExistence type="predicted"/>
<dbReference type="OrthoDB" id="5850318at2759"/>
<protein>
    <submittedName>
        <fullName evidence="1">Uncharacterized protein</fullName>
    </submittedName>
</protein>
<gene>
    <name evidence="1" type="primary">Cni-flp-22</name>
    <name evidence="1" type="synonym">Cnig_chr_I.g809</name>
    <name evidence="1" type="ORF">B9Z55_000809</name>
</gene>
<comment type="caution">
    <text evidence="1">The sequence shown here is derived from an EMBL/GenBank/DDBJ whole genome shotgun (WGS) entry which is preliminary data.</text>
</comment>
<reference evidence="2" key="1">
    <citation type="submission" date="2017-10" db="EMBL/GenBank/DDBJ databases">
        <title>Rapid genome shrinkage in a self-fertile nematode reveals novel sperm competition proteins.</title>
        <authorList>
            <person name="Yin D."/>
            <person name="Schwarz E.M."/>
            <person name="Thomas C.G."/>
            <person name="Felde R.L."/>
            <person name="Korf I.F."/>
            <person name="Cutter A.D."/>
            <person name="Schartner C.M."/>
            <person name="Ralston E.J."/>
            <person name="Meyer B.J."/>
            <person name="Haag E.S."/>
        </authorList>
    </citation>
    <scope>NUCLEOTIDE SEQUENCE [LARGE SCALE GENOMIC DNA]</scope>
    <source>
        <strain evidence="2">JU1422</strain>
    </source>
</reference>
<dbReference type="AlphaFoldDB" id="A0A2G5VUY1"/>
<organism evidence="1 2">
    <name type="scientific">Caenorhabditis nigoni</name>
    <dbReference type="NCBI Taxonomy" id="1611254"/>
    <lineage>
        <taxon>Eukaryota</taxon>
        <taxon>Metazoa</taxon>
        <taxon>Ecdysozoa</taxon>
        <taxon>Nematoda</taxon>
        <taxon>Chromadorea</taxon>
        <taxon>Rhabditida</taxon>
        <taxon>Rhabditina</taxon>
        <taxon>Rhabditomorpha</taxon>
        <taxon>Rhabditoidea</taxon>
        <taxon>Rhabditidae</taxon>
        <taxon>Peloderinae</taxon>
        <taxon>Caenorhabditis</taxon>
    </lineage>
</organism>